<evidence type="ECO:0000313" key="2">
    <source>
        <dbReference type="Proteomes" id="UP000069241"/>
    </source>
</evidence>
<protein>
    <submittedName>
        <fullName evidence="1">Uncharacterized protein</fullName>
    </submittedName>
</protein>
<keyword evidence="2" id="KW-1185">Reference proteome</keyword>
<dbReference type="KEGG" id="dfi:AXF13_07175"/>
<dbReference type="Proteomes" id="UP000069241">
    <property type="component" value="Chromosome"/>
</dbReference>
<proteinExistence type="predicted"/>
<gene>
    <name evidence="1" type="ORF">AXF13_07175</name>
</gene>
<evidence type="ECO:0000313" key="1">
    <source>
        <dbReference type="EMBL" id="AMD89915.1"/>
    </source>
</evidence>
<organism evidence="1 2">
    <name type="scientific">Desulfovibrio fairfieldensis</name>
    <dbReference type="NCBI Taxonomy" id="44742"/>
    <lineage>
        <taxon>Bacteria</taxon>
        <taxon>Pseudomonadati</taxon>
        <taxon>Thermodesulfobacteriota</taxon>
        <taxon>Desulfovibrionia</taxon>
        <taxon>Desulfovibrionales</taxon>
        <taxon>Desulfovibrionaceae</taxon>
        <taxon>Desulfovibrio</taxon>
    </lineage>
</organism>
<accession>A0A109W471</accession>
<dbReference type="AlphaFoldDB" id="A0A109W471"/>
<dbReference type="EMBL" id="CP014229">
    <property type="protein sequence ID" value="AMD89915.1"/>
    <property type="molecule type" value="Genomic_DNA"/>
</dbReference>
<name>A0A109W471_9BACT</name>
<sequence>MRCNFIHNIAEKLHRHKLTIHSVFKGSGVSVAHRAVKITNGRKFHIDQQRPFSETAFFHPSQPLLPIGPVGGFPAMGASPFKLSLSGGSLKTIIPFVHVIRHILSLYSGLLS</sequence>
<reference evidence="2" key="1">
    <citation type="submission" date="2016-02" db="EMBL/GenBank/DDBJ databases">
        <authorList>
            <person name="Holder M.E."/>
            <person name="Ajami N.J."/>
            <person name="Petrosino J.F."/>
        </authorList>
    </citation>
    <scope>NUCLEOTIDE SEQUENCE [LARGE SCALE GENOMIC DNA]</scope>
    <source>
        <strain evidence="2">CCUG 45958</strain>
    </source>
</reference>